<evidence type="ECO:0000256" key="7">
    <source>
        <dbReference type="SAM" id="Phobius"/>
    </source>
</evidence>
<feature type="transmembrane region" description="Helical" evidence="7">
    <location>
        <begin position="59"/>
        <end position="80"/>
    </location>
</feature>
<keyword evidence="7" id="KW-1133">Transmembrane helix</keyword>
<dbReference type="PANTHER" id="PTHR43711">
    <property type="entry name" value="TWO-COMPONENT HISTIDINE KINASE"/>
    <property type="match status" value="1"/>
</dbReference>
<comment type="catalytic activity">
    <reaction evidence="1">
        <text>ATP + protein L-histidine = ADP + protein N-phospho-L-histidine.</text>
        <dbReference type="EC" id="2.7.13.3"/>
    </reaction>
</comment>
<dbReference type="Proteomes" id="UP001221686">
    <property type="component" value="Unassembled WGS sequence"/>
</dbReference>
<dbReference type="Gene3D" id="3.30.565.10">
    <property type="entry name" value="Histidine kinase-like ATPase, C-terminal domain"/>
    <property type="match status" value="1"/>
</dbReference>
<keyword evidence="7" id="KW-0812">Transmembrane</keyword>
<dbReference type="PROSITE" id="PS50109">
    <property type="entry name" value="HIS_KIN"/>
    <property type="match status" value="1"/>
</dbReference>
<dbReference type="PANTHER" id="PTHR43711:SF26">
    <property type="entry name" value="SENSOR HISTIDINE KINASE RCSC"/>
    <property type="match status" value="1"/>
</dbReference>
<dbReference type="SUPFAM" id="SSF55874">
    <property type="entry name" value="ATPase domain of HSP90 chaperone/DNA topoisomerase II/histidine kinase"/>
    <property type="match status" value="1"/>
</dbReference>
<evidence type="ECO:0000256" key="1">
    <source>
        <dbReference type="ARBA" id="ARBA00000085"/>
    </source>
</evidence>
<evidence type="ECO:0000256" key="6">
    <source>
        <dbReference type="ARBA" id="ARBA00023012"/>
    </source>
</evidence>
<reference evidence="9 10" key="1">
    <citation type="submission" date="2022-11" db="EMBL/GenBank/DDBJ databases">
        <title>Minimal conservation of predation-associated metabolite biosynthetic gene clusters underscores biosynthetic potential of Myxococcota including descriptions for ten novel species: Archangium lansinium sp. nov., Myxococcus landrumus sp. nov., Nannocystis bai.</title>
        <authorList>
            <person name="Ahearne A."/>
            <person name="Stevens C."/>
            <person name="Dowd S."/>
        </authorList>
    </citation>
    <scope>NUCLEOTIDE SEQUENCE [LARGE SCALE GENOMIC DNA]</scope>
    <source>
        <strain evidence="9 10">BB15-2</strain>
    </source>
</reference>
<feature type="transmembrane region" description="Helical" evidence="7">
    <location>
        <begin position="134"/>
        <end position="154"/>
    </location>
</feature>
<dbReference type="GO" id="GO:0016301">
    <property type="term" value="F:kinase activity"/>
    <property type="evidence" value="ECO:0007669"/>
    <property type="project" value="UniProtKB-KW"/>
</dbReference>
<dbReference type="PRINTS" id="PR00344">
    <property type="entry name" value="BCTRLSENSOR"/>
</dbReference>
<dbReference type="InterPro" id="IPR005467">
    <property type="entry name" value="His_kinase_dom"/>
</dbReference>
<dbReference type="EMBL" id="JAQNDL010000001">
    <property type="protein sequence ID" value="MDC0716747.1"/>
    <property type="molecule type" value="Genomic_DNA"/>
</dbReference>
<dbReference type="InterPro" id="IPR050736">
    <property type="entry name" value="Sensor_HK_Regulatory"/>
</dbReference>
<dbReference type="InterPro" id="IPR036097">
    <property type="entry name" value="HisK_dim/P_sf"/>
</dbReference>
<evidence type="ECO:0000313" key="10">
    <source>
        <dbReference type="Proteomes" id="UP001221686"/>
    </source>
</evidence>
<keyword evidence="7" id="KW-0472">Membrane</keyword>
<proteinExistence type="predicted"/>
<keyword evidence="3" id="KW-0597">Phosphoprotein</keyword>
<feature type="domain" description="Histidine kinase" evidence="8">
    <location>
        <begin position="221"/>
        <end position="439"/>
    </location>
</feature>
<evidence type="ECO:0000256" key="4">
    <source>
        <dbReference type="ARBA" id="ARBA00022679"/>
    </source>
</evidence>
<evidence type="ECO:0000313" key="9">
    <source>
        <dbReference type="EMBL" id="MDC0716747.1"/>
    </source>
</evidence>
<feature type="transmembrane region" description="Helical" evidence="7">
    <location>
        <begin position="166"/>
        <end position="184"/>
    </location>
</feature>
<keyword evidence="10" id="KW-1185">Reference proteome</keyword>
<comment type="caution">
    <text evidence="9">The sequence shown here is derived from an EMBL/GenBank/DDBJ whole genome shotgun (WGS) entry which is preliminary data.</text>
</comment>
<dbReference type="EC" id="2.7.13.3" evidence="2"/>
<dbReference type="SMART" id="SM00387">
    <property type="entry name" value="HATPase_c"/>
    <property type="match status" value="1"/>
</dbReference>
<dbReference type="InterPro" id="IPR004358">
    <property type="entry name" value="Sig_transdc_His_kin-like_C"/>
</dbReference>
<feature type="transmembrane region" description="Helical" evidence="7">
    <location>
        <begin position="87"/>
        <end position="108"/>
    </location>
</feature>
<dbReference type="CDD" id="cd00082">
    <property type="entry name" value="HisKA"/>
    <property type="match status" value="1"/>
</dbReference>
<accession>A0ABT5DWF2</accession>
<gene>
    <name evidence="9" type="ORF">POL25_07580</name>
</gene>
<dbReference type="InterPro" id="IPR003661">
    <property type="entry name" value="HisK_dim/P_dom"/>
</dbReference>
<feature type="transmembrane region" description="Helical" evidence="7">
    <location>
        <begin position="32"/>
        <end position="53"/>
    </location>
</feature>
<keyword evidence="5 9" id="KW-0418">Kinase</keyword>
<dbReference type="InterPro" id="IPR036890">
    <property type="entry name" value="HATPase_C_sf"/>
</dbReference>
<dbReference type="InterPro" id="IPR003594">
    <property type="entry name" value="HATPase_dom"/>
</dbReference>
<dbReference type="Pfam" id="PF00512">
    <property type="entry name" value="HisKA"/>
    <property type="match status" value="1"/>
</dbReference>
<dbReference type="SUPFAM" id="SSF47384">
    <property type="entry name" value="Homodimeric domain of signal transducing histidine kinase"/>
    <property type="match status" value="1"/>
</dbReference>
<keyword evidence="6" id="KW-0902">Two-component regulatory system</keyword>
<evidence type="ECO:0000256" key="2">
    <source>
        <dbReference type="ARBA" id="ARBA00012438"/>
    </source>
</evidence>
<dbReference type="RefSeq" id="WP_272085238.1">
    <property type="nucleotide sequence ID" value="NZ_JAQNDL010000001.1"/>
</dbReference>
<sequence>MPEVLSTGSLLLRGLFTVRSEDHDVVRRARSFITLCITFAAITVLLAIPIGLADPAGDLPMSFVVLASVICNYSLGIMFARRGWVDLAGIFVSANLSLSVAAAILFRFHGLNDGIWFMALGVIISGLALRPRFIWWMLALNLALTTLMLVYLPPSSHGPYYNFGKLMILDALLVTTATAAFIDATRSRDLFRRQNRAVEDLKVARERADLANNTKSIFLANMSHELRTPLNAIIGFSEMLEEDTDDPGVRADLTKIHGAGSHLLAIISDILDLSKVEVGKFEVRADWFDLSEFVARLQSLAAPLAGVHRNRLVVSGDASGAVFTDEVRLRQALLNLLSNACKFTEGGTIELSIHKVYGRGETSIEFKVVDTGIGIAADDLERIYMPFVQVDDKSTRRQGGTGLGLALTREIVQLLGGCINVTSRLGVGTTFTIAVPRRWTAEPAPARVPTLPPRRAVAAPLTALRSLSH</sequence>
<dbReference type="Gene3D" id="1.10.287.130">
    <property type="match status" value="1"/>
</dbReference>
<dbReference type="Pfam" id="PF02518">
    <property type="entry name" value="HATPase_c"/>
    <property type="match status" value="1"/>
</dbReference>
<protein>
    <recommendedName>
        <fullName evidence="2">histidine kinase</fullName>
        <ecNumber evidence="2">2.7.13.3</ecNumber>
    </recommendedName>
</protein>
<dbReference type="SMART" id="SM00388">
    <property type="entry name" value="HisKA"/>
    <property type="match status" value="1"/>
</dbReference>
<feature type="transmembrane region" description="Helical" evidence="7">
    <location>
        <begin position="114"/>
        <end position="129"/>
    </location>
</feature>
<organism evidence="9 10">
    <name type="scientific">Nannocystis bainbridge</name>
    <dbReference type="NCBI Taxonomy" id="2995303"/>
    <lineage>
        <taxon>Bacteria</taxon>
        <taxon>Pseudomonadati</taxon>
        <taxon>Myxococcota</taxon>
        <taxon>Polyangia</taxon>
        <taxon>Nannocystales</taxon>
        <taxon>Nannocystaceae</taxon>
        <taxon>Nannocystis</taxon>
    </lineage>
</organism>
<dbReference type="CDD" id="cd16922">
    <property type="entry name" value="HATPase_EvgS-ArcB-TorS-like"/>
    <property type="match status" value="1"/>
</dbReference>
<evidence type="ECO:0000256" key="3">
    <source>
        <dbReference type="ARBA" id="ARBA00022553"/>
    </source>
</evidence>
<keyword evidence="4" id="KW-0808">Transferase</keyword>
<name>A0ABT5DWF2_9BACT</name>
<evidence type="ECO:0000259" key="8">
    <source>
        <dbReference type="PROSITE" id="PS50109"/>
    </source>
</evidence>
<evidence type="ECO:0000256" key="5">
    <source>
        <dbReference type="ARBA" id="ARBA00022777"/>
    </source>
</evidence>